<keyword evidence="4" id="KW-0325">Glycoprotein</keyword>
<proteinExistence type="predicted"/>
<dbReference type="Pfam" id="PF13517">
    <property type="entry name" value="FG-GAP_3"/>
    <property type="match status" value="6"/>
</dbReference>
<dbReference type="Gene3D" id="2.30.30.100">
    <property type="match status" value="3"/>
</dbReference>
<dbReference type="InterPro" id="IPR003644">
    <property type="entry name" value="Calx_beta"/>
</dbReference>
<gene>
    <name evidence="7" type="ORF">GCM10009105_08240</name>
</gene>
<evidence type="ECO:0000313" key="7">
    <source>
        <dbReference type="EMBL" id="GAA0708552.1"/>
    </source>
</evidence>
<dbReference type="InterPro" id="IPR038081">
    <property type="entry name" value="CalX-like_sf"/>
</dbReference>
<keyword evidence="8" id="KW-1185">Reference proteome</keyword>
<evidence type="ECO:0000256" key="5">
    <source>
        <dbReference type="SAM" id="SignalP"/>
    </source>
</evidence>
<protein>
    <recommendedName>
        <fullName evidence="6">Calx-beta domain-containing protein</fullName>
    </recommendedName>
</protein>
<comment type="caution">
    <text evidence="7">The sequence shown here is derived from an EMBL/GenBank/DDBJ whole genome shotgun (WGS) entry which is preliminary data.</text>
</comment>
<keyword evidence="3" id="KW-0106">Calcium</keyword>
<dbReference type="SUPFAM" id="SSF69318">
    <property type="entry name" value="Integrin alpha N-terminal domain"/>
    <property type="match status" value="3"/>
</dbReference>
<dbReference type="SUPFAM" id="SSF141072">
    <property type="entry name" value="CalX-like"/>
    <property type="match status" value="1"/>
</dbReference>
<dbReference type="Gene3D" id="2.130.10.130">
    <property type="entry name" value="Integrin alpha, N-terminal"/>
    <property type="match status" value="3"/>
</dbReference>
<dbReference type="Pfam" id="PF01839">
    <property type="entry name" value="FG-GAP"/>
    <property type="match status" value="2"/>
</dbReference>
<feature type="signal peptide" evidence="5">
    <location>
        <begin position="1"/>
        <end position="34"/>
    </location>
</feature>
<dbReference type="EMBL" id="BAAAEU010000004">
    <property type="protein sequence ID" value="GAA0708552.1"/>
    <property type="molecule type" value="Genomic_DNA"/>
</dbReference>
<dbReference type="InterPro" id="IPR028994">
    <property type="entry name" value="Integrin_alpha_N"/>
</dbReference>
<evidence type="ECO:0000259" key="6">
    <source>
        <dbReference type="Pfam" id="PF03160"/>
    </source>
</evidence>
<dbReference type="InterPro" id="IPR013517">
    <property type="entry name" value="FG-GAP"/>
</dbReference>
<dbReference type="Gene3D" id="2.60.40.2030">
    <property type="match status" value="1"/>
</dbReference>
<evidence type="ECO:0000256" key="1">
    <source>
        <dbReference type="ARBA" id="ARBA00022729"/>
    </source>
</evidence>
<evidence type="ECO:0000313" key="8">
    <source>
        <dbReference type="Proteomes" id="UP001501523"/>
    </source>
</evidence>
<name>A0ABN1IDC5_9GAMM</name>
<evidence type="ECO:0000256" key="2">
    <source>
        <dbReference type="ARBA" id="ARBA00022737"/>
    </source>
</evidence>
<dbReference type="RefSeq" id="WP_379988933.1">
    <property type="nucleotide sequence ID" value="NZ_JBHSMO010000005.1"/>
</dbReference>
<dbReference type="Pfam" id="PF03160">
    <property type="entry name" value="Calx-beta"/>
    <property type="match status" value="1"/>
</dbReference>
<feature type="chain" id="PRO_5045665042" description="Calx-beta domain-containing protein" evidence="5">
    <location>
        <begin position="35"/>
        <end position="908"/>
    </location>
</feature>
<dbReference type="PANTHER" id="PTHR46580">
    <property type="entry name" value="SENSOR KINASE-RELATED"/>
    <property type="match status" value="1"/>
</dbReference>
<evidence type="ECO:0000256" key="3">
    <source>
        <dbReference type="ARBA" id="ARBA00022837"/>
    </source>
</evidence>
<evidence type="ECO:0000256" key="4">
    <source>
        <dbReference type="ARBA" id="ARBA00023180"/>
    </source>
</evidence>
<keyword evidence="1 5" id="KW-0732">Signal</keyword>
<feature type="domain" description="Calx-beta" evidence="6">
    <location>
        <begin position="59"/>
        <end position="125"/>
    </location>
</feature>
<sequence>MFLKTRDVERVRLYRGRVLLLATLALCMASSANADTTTLTVASGTKDTSSTPVPLLFPVTRGGDLVYDAILNYQTLDGTAQAGVDYATASGFITVPAGATGATIPVTVSPLDSTGGDLTFQLLLTGAVGIGPQPGFTALQSFAAGTTPIRAVAADVNGDGKPDLIVTNRGDNTVSVLLNTTAPGATTPSFAVQQTFANGSGPRSVVAVDVNGDSRPDLIVANTVDNTVSVLLNTTAAGATTASFAAGQTFAVGSSPSSIAASDLNGDGKLDLVVANAASGTVSVLFNTTAPGATAPSFAGQHAFATGSGPASVTVADMNGDGRLDLIVVNTTGNTLSVLFNTTAPGAATPSFSAQQAFGAGIAPTFVAAADVNGDGKPDLVLVNTASNTVSVFSNKTPPGAMLATFAGSQSVGTGNGPSSVGFADLNGDGKPDLIIAYTTGNMISVLVNATAPGSYKPAFVEQQNFVALNGPASIATADLNGDGHPDLIVGNASGGVVSVLLNAGTSSTAVAKFVGSPSISAGPLPVSADVVDINGDGILDVVVANLASNTVSVLLNTTSPGAATPALAPTQSFGTGSGPRASAVADLNGDGKPDLITANETDNTVSVLLNTTTVGATTVSFGTHQDFGTGAFPFSVAAADLNGDGKPDIVTANAHDSTVSVLFNTTVPGAVTPSFATQQVFATGNGVGSVAIADVNGDGKPDIVVSNYSSNTVEVLLNTTPPGAATPSFAARQAFATGRGPYWAAVADVNGDGMPDLVVANSVDNTVSVLLNTSAPGATTLSFSTQQTFAAGTKSTCVASADVDGDGRPDLVVTNQNDGTVSVLLNTTVTGATTARFAAQQTYTTRSGSIAVAVKDINGDGKPDLTVANVNNGTISVLLNTQFQTTLAGSPATGTIVHDYIFANGFE</sequence>
<organism evidence="7 8">
    <name type="scientific">Dokdonella soli</name>
    <dbReference type="NCBI Taxonomy" id="529810"/>
    <lineage>
        <taxon>Bacteria</taxon>
        <taxon>Pseudomonadati</taxon>
        <taxon>Pseudomonadota</taxon>
        <taxon>Gammaproteobacteria</taxon>
        <taxon>Lysobacterales</taxon>
        <taxon>Rhodanobacteraceae</taxon>
        <taxon>Dokdonella</taxon>
    </lineage>
</organism>
<dbReference type="PANTHER" id="PTHR46580:SF2">
    <property type="entry name" value="MAM DOMAIN-CONTAINING PROTEIN"/>
    <property type="match status" value="1"/>
</dbReference>
<accession>A0ABN1IDC5</accession>
<dbReference type="InterPro" id="IPR013519">
    <property type="entry name" value="Int_alpha_beta-p"/>
</dbReference>
<dbReference type="SMART" id="SM00191">
    <property type="entry name" value="Int_alpha"/>
    <property type="match status" value="11"/>
</dbReference>
<keyword evidence="2" id="KW-0677">Repeat</keyword>
<reference evidence="7 8" key="1">
    <citation type="journal article" date="2019" name="Int. J. Syst. Evol. Microbiol.">
        <title>The Global Catalogue of Microorganisms (GCM) 10K type strain sequencing project: providing services to taxonomists for standard genome sequencing and annotation.</title>
        <authorList>
            <consortium name="The Broad Institute Genomics Platform"/>
            <consortium name="The Broad Institute Genome Sequencing Center for Infectious Disease"/>
            <person name="Wu L."/>
            <person name="Ma J."/>
        </authorList>
    </citation>
    <scope>NUCLEOTIDE SEQUENCE [LARGE SCALE GENOMIC DNA]</scope>
    <source>
        <strain evidence="7 8">JCM 15421</strain>
    </source>
</reference>
<dbReference type="Proteomes" id="UP001501523">
    <property type="component" value="Unassembled WGS sequence"/>
</dbReference>